<dbReference type="EMBL" id="CABPRJ010001904">
    <property type="protein sequence ID" value="VVC40522.1"/>
    <property type="molecule type" value="Genomic_DNA"/>
</dbReference>
<protein>
    <submittedName>
        <fullName evidence="2">Uncharacterized protein</fullName>
    </submittedName>
</protein>
<feature type="signal peptide" evidence="1">
    <location>
        <begin position="1"/>
        <end position="22"/>
    </location>
</feature>
<organism evidence="2 3">
    <name type="scientific">Cinara cedri</name>
    <dbReference type="NCBI Taxonomy" id="506608"/>
    <lineage>
        <taxon>Eukaryota</taxon>
        <taxon>Metazoa</taxon>
        <taxon>Ecdysozoa</taxon>
        <taxon>Arthropoda</taxon>
        <taxon>Hexapoda</taxon>
        <taxon>Insecta</taxon>
        <taxon>Pterygota</taxon>
        <taxon>Neoptera</taxon>
        <taxon>Paraneoptera</taxon>
        <taxon>Hemiptera</taxon>
        <taxon>Sternorrhyncha</taxon>
        <taxon>Aphidomorpha</taxon>
        <taxon>Aphidoidea</taxon>
        <taxon>Aphididae</taxon>
        <taxon>Lachninae</taxon>
        <taxon>Cinara</taxon>
    </lineage>
</organism>
<evidence type="ECO:0000313" key="3">
    <source>
        <dbReference type="Proteomes" id="UP000325440"/>
    </source>
</evidence>
<dbReference type="OrthoDB" id="6647511at2759"/>
<evidence type="ECO:0000256" key="1">
    <source>
        <dbReference type="SAM" id="SignalP"/>
    </source>
</evidence>
<sequence length="563" mass="65632">MHTIIPCILILVTIHGNTIVDGTEIDINIVSKLVDDLGEMFDMYFEEKLPNENSSSIFPSGVECNELNIKKCYDLLLFKYTNELLPKIGNIFNDTILRLLKEYNVLVMLLLSKYPTEMDEADDEITEAIQFEDSRVYCVIGFLSIINVNLNDKLNDFIFFAQLKQIKQKKNVPIKTILKDHFNNRMDELNTKDANVREDIVKADRKEITNQITKLKKTINKYSKPFCDIDLPWMKADSWMWTKLESSPILSKAFGENVNQATSPSLLEWQDIKVDLKHSTDLVDVNYKYNYDSSPSINVLLEDFNQRCKDLFLYVLDYSCPQETNAIPEVVKDMMDQLQYNFQSMEIKVNDPSNPIPIIKMGDKVASPHEKNSLRTLFQNEYDTVTFDEIEKFHLTISHSIDAYVTKVLFYRILDRLAYSLEMYSLYLKKHNQTTEQKDTKSVLLKNLITEFLHLGDQFTAFQITWELYTNSKPLTLGQYAIPDGNRILNFARFEYIQSVVHCNVEQFTVNKIKKYLEDVRFHKLNENKSISSTSDSKWINPTQEITEINTILSKLVEIKRQI</sequence>
<feature type="chain" id="PRO_5022832735" evidence="1">
    <location>
        <begin position="23"/>
        <end position="563"/>
    </location>
</feature>
<keyword evidence="1" id="KW-0732">Signal</keyword>
<keyword evidence="3" id="KW-1185">Reference proteome</keyword>
<dbReference type="AlphaFoldDB" id="A0A5E4N721"/>
<reference evidence="2 3" key="1">
    <citation type="submission" date="2019-08" db="EMBL/GenBank/DDBJ databases">
        <authorList>
            <person name="Alioto T."/>
            <person name="Alioto T."/>
            <person name="Gomez Garrido J."/>
        </authorList>
    </citation>
    <scope>NUCLEOTIDE SEQUENCE [LARGE SCALE GENOMIC DNA]</scope>
</reference>
<gene>
    <name evidence="2" type="ORF">CINCED_3A004421</name>
</gene>
<accession>A0A5E4N721</accession>
<name>A0A5E4N721_9HEMI</name>
<proteinExistence type="predicted"/>
<dbReference type="Proteomes" id="UP000325440">
    <property type="component" value="Unassembled WGS sequence"/>
</dbReference>
<evidence type="ECO:0000313" key="2">
    <source>
        <dbReference type="EMBL" id="VVC40522.1"/>
    </source>
</evidence>